<evidence type="ECO:0000256" key="12">
    <source>
        <dbReference type="SAM" id="Phobius"/>
    </source>
</evidence>
<name>A0A553NXE9_TIGCA</name>
<dbReference type="GO" id="GO:0032880">
    <property type="term" value="P:regulation of protein localization"/>
    <property type="evidence" value="ECO:0007669"/>
    <property type="project" value="TreeGrafter"/>
</dbReference>
<dbReference type="GO" id="GO:0060170">
    <property type="term" value="C:ciliary membrane"/>
    <property type="evidence" value="ECO:0007669"/>
    <property type="project" value="UniProtKB-SubCell"/>
</dbReference>
<keyword evidence="6 12" id="KW-1133">Transmembrane helix</keyword>
<evidence type="ECO:0000256" key="5">
    <source>
        <dbReference type="ARBA" id="ARBA00022692"/>
    </source>
</evidence>
<keyword evidence="7" id="KW-0969">Cilium</keyword>
<dbReference type="InterPro" id="IPR019306">
    <property type="entry name" value="TMEM231"/>
</dbReference>
<evidence type="ECO:0000256" key="10">
    <source>
        <dbReference type="ARBA" id="ARBA00023273"/>
    </source>
</evidence>
<keyword evidence="5 12" id="KW-0812">Transmembrane</keyword>
<feature type="transmembrane region" description="Helical" evidence="12">
    <location>
        <begin position="21"/>
        <end position="41"/>
    </location>
</feature>
<protein>
    <recommendedName>
        <fullName evidence="3">Transmembrane protein 231</fullName>
    </recommendedName>
</protein>
<keyword evidence="4" id="KW-1003">Cell membrane</keyword>
<dbReference type="STRING" id="6832.A0A553NXE9"/>
<keyword evidence="10" id="KW-0966">Cell projection</keyword>
<keyword evidence="9" id="KW-0325">Glycoprotein</keyword>
<comment type="caution">
    <text evidence="13">The sequence shown here is derived from an EMBL/GenBank/DDBJ whole genome shotgun (WGS) entry which is preliminary data.</text>
</comment>
<reference evidence="13 14" key="1">
    <citation type="journal article" date="2018" name="Nat. Ecol. Evol.">
        <title>Genomic signatures of mitonuclear coevolution across populations of Tigriopus californicus.</title>
        <authorList>
            <person name="Barreto F.S."/>
            <person name="Watson E.T."/>
            <person name="Lima T.G."/>
            <person name="Willett C.S."/>
            <person name="Edmands S."/>
            <person name="Li W."/>
            <person name="Burton R.S."/>
        </authorList>
    </citation>
    <scope>NUCLEOTIDE SEQUENCE [LARGE SCALE GENOMIC DNA]</scope>
    <source>
        <strain evidence="13 14">San Diego</strain>
    </source>
</reference>
<dbReference type="GO" id="GO:0060271">
    <property type="term" value="P:cilium assembly"/>
    <property type="evidence" value="ECO:0007669"/>
    <property type="project" value="TreeGrafter"/>
</dbReference>
<organism evidence="13 14">
    <name type="scientific">Tigriopus californicus</name>
    <name type="common">Marine copepod</name>
    <dbReference type="NCBI Taxonomy" id="6832"/>
    <lineage>
        <taxon>Eukaryota</taxon>
        <taxon>Metazoa</taxon>
        <taxon>Ecdysozoa</taxon>
        <taxon>Arthropoda</taxon>
        <taxon>Crustacea</taxon>
        <taxon>Multicrustacea</taxon>
        <taxon>Hexanauplia</taxon>
        <taxon>Copepoda</taxon>
        <taxon>Harpacticoida</taxon>
        <taxon>Harpacticidae</taxon>
        <taxon>Tigriopus</taxon>
    </lineage>
</organism>
<accession>A0A553NXE9</accession>
<dbReference type="EMBL" id="VCGU01000009">
    <property type="protein sequence ID" value="TRY70099.1"/>
    <property type="molecule type" value="Genomic_DNA"/>
</dbReference>
<gene>
    <name evidence="13" type="ORF">TCAL_05449</name>
</gene>
<evidence type="ECO:0000256" key="3">
    <source>
        <dbReference type="ARBA" id="ARBA00015087"/>
    </source>
</evidence>
<evidence type="ECO:0000256" key="7">
    <source>
        <dbReference type="ARBA" id="ARBA00023069"/>
    </source>
</evidence>
<evidence type="ECO:0000256" key="6">
    <source>
        <dbReference type="ARBA" id="ARBA00022989"/>
    </source>
</evidence>
<dbReference type="Pfam" id="PF10149">
    <property type="entry name" value="TM231"/>
    <property type="match status" value="1"/>
</dbReference>
<dbReference type="OMA" id="PALYTRY"/>
<sequence length="310" mass="35919">MWNLHQEPINIRYQASPFSKAGVFYISALILTFIPPLLIAYRSQGFWQRVDTYREQPEIHFQHELVLYLETLLPDKSLGWSTFKNYNQLLQDRVRVPFIQESIPIHSMQACILHCTQKNSQTSETDWNGDGKLDGLNLTLTIPIANEEQIRGITLLLLFDVKLHTSVFDGSGISMSADLVLHQKQPVASKGRDSRFREPIFDGSSLNPETFKFSKVLQQYAKRNLTTRLSNQYSTWTRCGSGLNQAFSVDIQIQYPEQTISYTPGIWQVLKWAWVQYLSIAIVFMAIFRQFRSHVFTSQVFPVVRRKDTF</sequence>
<evidence type="ECO:0000256" key="11">
    <source>
        <dbReference type="ARBA" id="ARBA00024803"/>
    </source>
</evidence>
<evidence type="ECO:0000313" key="13">
    <source>
        <dbReference type="EMBL" id="TRY70099.1"/>
    </source>
</evidence>
<comment type="similarity">
    <text evidence="2">Belongs to the TMEM231 family.</text>
</comment>
<dbReference type="AlphaFoldDB" id="A0A553NXE9"/>
<evidence type="ECO:0000256" key="2">
    <source>
        <dbReference type="ARBA" id="ARBA00009082"/>
    </source>
</evidence>
<dbReference type="PANTHER" id="PTHR14605:SF1">
    <property type="entry name" value="TRANSMEMBRANE PROTEIN 231"/>
    <property type="match status" value="1"/>
</dbReference>
<dbReference type="Proteomes" id="UP000318571">
    <property type="component" value="Chromosome 9"/>
</dbReference>
<evidence type="ECO:0000256" key="9">
    <source>
        <dbReference type="ARBA" id="ARBA00023180"/>
    </source>
</evidence>
<comment type="function">
    <text evidence="11">Transmembrane component of the tectonic-like complex, a complex localized at the transition zone of primary cilia and acting as a barrier that prevents diffusion of transmembrane proteins between the cilia and plasma membranes. Required for ciliogenesis and sonic hedgehog/SHH signaling.</text>
</comment>
<proteinExistence type="inferred from homology"/>
<comment type="subcellular location">
    <subcellularLocation>
        <location evidence="1">Cell projection</location>
        <location evidence="1">Cilium membrane</location>
        <topology evidence="1">Multi-pass membrane protein</topology>
    </subcellularLocation>
</comment>
<evidence type="ECO:0000256" key="4">
    <source>
        <dbReference type="ARBA" id="ARBA00022475"/>
    </source>
</evidence>
<evidence type="ECO:0000256" key="1">
    <source>
        <dbReference type="ARBA" id="ARBA00004272"/>
    </source>
</evidence>
<dbReference type="GO" id="GO:0035869">
    <property type="term" value="C:ciliary transition zone"/>
    <property type="evidence" value="ECO:0007669"/>
    <property type="project" value="TreeGrafter"/>
</dbReference>
<keyword evidence="8 12" id="KW-0472">Membrane</keyword>
<evidence type="ECO:0000313" key="14">
    <source>
        <dbReference type="Proteomes" id="UP000318571"/>
    </source>
</evidence>
<evidence type="ECO:0000256" key="8">
    <source>
        <dbReference type="ARBA" id="ARBA00023136"/>
    </source>
</evidence>
<keyword evidence="14" id="KW-1185">Reference proteome</keyword>
<dbReference type="PANTHER" id="PTHR14605">
    <property type="entry name" value="CHST5 PROTEIN"/>
    <property type="match status" value="1"/>
</dbReference>